<evidence type="ECO:0000256" key="1">
    <source>
        <dbReference type="ARBA" id="ARBA00006568"/>
    </source>
</evidence>
<reference evidence="4" key="1">
    <citation type="submission" date="2023-07" db="EMBL/GenBank/DDBJ databases">
        <title>draft genome sequence of fig (Ficus carica).</title>
        <authorList>
            <person name="Takahashi T."/>
            <person name="Nishimura K."/>
        </authorList>
    </citation>
    <scope>NUCLEOTIDE SEQUENCE</scope>
</reference>
<dbReference type="EMBL" id="BTGU01005324">
    <property type="protein sequence ID" value="GMN21852.1"/>
    <property type="molecule type" value="Genomic_DNA"/>
</dbReference>
<dbReference type="SUPFAM" id="SSF51101">
    <property type="entry name" value="Mannose-binding lectins"/>
    <property type="match status" value="1"/>
</dbReference>
<gene>
    <name evidence="4" type="ORF">TIFTF001_047330</name>
</gene>
<dbReference type="InterPro" id="IPR033734">
    <property type="entry name" value="Jacalin-like_lectin_dom_plant"/>
</dbReference>
<evidence type="ECO:0000259" key="3">
    <source>
        <dbReference type="PROSITE" id="PS51752"/>
    </source>
</evidence>
<keyword evidence="2" id="KW-0430">Lectin</keyword>
<dbReference type="GO" id="GO:0030246">
    <property type="term" value="F:carbohydrate binding"/>
    <property type="evidence" value="ECO:0007669"/>
    <property type="project" value="UniProtKB-KW"/>
</dbReference>
<keyword evidence="5" id="KW-1185">Reference proteome</keyword>
<comment type="similarity">
    <text evidence="1">Belongs to the jacalin lectin family.</text>
</comment>
<dbReference type="PROSITE" id="PS51752">
    <property type="entry name" value="JACALIN_LECTIN"/>
    <property type="match status" value="1"/>
</dbReference>
<dbReference type="PANTHER" id="PTHR46506">
    <property type="entry name" value="OS05G0143600 PROTEIN"/>
    <property type="match status" value="1"/>
</dbReference>
<accession>A0AA88CM93</accession>
<comment type="caution">
    <text evidence="4">The sequence shown here is derived from an EMBL/GenBank/DDBJ whole genome shotgun (WGS) entry which is preliminary data.</text>
</comment>
<proteinExistence type="inferred from homology"/>
<protein>
    <recommendedName>
        <fullName evidence="3">Jacalin-type lectin domain-containing protein</fullName>
    </recommendedName>
</protein>
<dbReference type="Proteomes" id="UP001187192">
    <property type="component" value="Unassembled WGS sequence"/>
</dbReference>
<feature type="domain" description="Jacalin-type lectin" evidence="3">
    <location>
        <begin position="13"/>
        <end position="154"/>
    </location>
</feature>
<dbReference type="SMART" id="SM00915">
    <property type="entry name" value="Jacalin"/>
    <property type="match status" value="1"/>
</dbReference>
<dbReference type="InterPro" id="IPR001229">
    <property type="entry name" value="Jacalin-like_lectin_dom"/>
</dbReference>
<sequence>MLLFYHDRFSIHEAVVGPWGGSGGRPWDDNSHTGINTIYLSHGDCIGSFQVIYRNPYSQPIIGVKHQCGADGFKDETIDLGVGEVIVKVSGYFGSARQHTVVRSLTFTTNRRTYGPYGKQEGEHFDFPIQRGVIVGFFGATGDVLDSIGFNLSC</sequence>
<evidence type="ECO:0000256" key="2">
    <source>
        <dbReference type="ARBA" id="ARBA00022734"/>
    </source>
</evidence>
<dbReference type="AlphaFoldDB" id="A0AA88CM93"/>
<evidence type="ECO:0000313" key="5">
    <source>
        <dbReference type="Proteomes" id="UP001187192"/>
    </source>
</evidence>
<dbReference type="Pfam" id="PF01419">
    <property type="entry name" value="Jacalin"/>
    <property type="match status" value="1"/>
</dbReference>
<name>A0AA88CM93_FICCA</name>
<evidence type="ECO:0000313" key="4">
    <source>
        <dbReference type="EMBL" id="GMN21852.1"/>
    </source>
</evidence>
<dbReference type="Gene3D" id="2.100.10.30">
    <property type="entry name" value="Jacalin-like lectin domain"/>
    <property type="match status" value="1"/>
</dbReference>
<dbReference type="CDD" id="cd09612">
    <property type="entry name" value="Jacalin"/>
    <property type="match status" value="1"/>
</dbReference>
<organism evidence="4 5">
    <name type="scientific">Ficus carica</name>
    <name type="common">Common fig</name>
    <dbReference type="NCBI Taxonomy" id="3494"/>
    <lineage>
        <taxon>Eukaryota</taxon>
        <taxon>Viridiplantae</taxon>
        <taxon>Streptophyta</taxon>
        <taxon>Embryophyta</taxon>
        <taxon>Tracheophyta</taxon>
        <taxon>Spermatophyta</taxon>
        <taxon>Magnoliopsida</taxon>
        <taxon>eudicotyledons</taxon>
        <taxon>Gunneridae</taxon>
        <taxon>Pentapetalae</taxon>
        <taxon>rosids</taxon>
        <taxon>fabids</taxon>
        <taxon>Rosales</taxon>
        <taxon>Moraceae</taxon>
        <taxon>Ficeae</taxon>
        <taxon>Ficus</taxon>
    </lineage>
</organism>
<dbReference type="InterPro" id="IPR036404">
    <property type="entry name" value="Jacalin-like_lectin_dom_sf"/>
</dbReference>